<keyword evidence="2" id="KW-1185">Reference proteome</keyword>
<dbReference type="KEGG" id="dzi:111287473"/>
<dbReference type="AlphaFoldDB" id="A0A6P5Y1B9"/>
<name>A0A6P5Y1B9_DURZI</name>
<evidence type="ECO:0000259" key="1">
    <source>
        <dbReference type="Pfam" id="PF07727"/>
    </source>
</evidence>
<dbReference type="GeneID" id="111287473"/>
<feature type="domain" description="Reverse transcriptase Ty1/copia-type" evidence="1">
    <location>
        <begin position="28"/>
        <end position="85"/>
    </location>
</feature>
<dbReference type="PANTHER" id="PTHR11439:SF502">
    <property type="entry name" value="SECRETED RXLR EFFECTOR PROTEIN 161-LIKE"/>
    <property type="match status" value="1"/>
</dbReference>
<dbReference type="PANTHER" id="PTHR11439">
    <property type="entry name" value="GAG-POL-RELATED RETROTRANSPOSON"/>
    <property type="match status" value="1"/>
</dbReference>
<reference evidence="3" key="1">
    <citation type="submission" date="2025-08" db="UniProtKB">
        <authorList>
            <consortium name="RefSeq"/>
        </authorList>
    </citation>
    <scope>IDENTIFICATION</scope>
    <source>
        <tissue evidence="3">Fruit stalk</tissue>
    </source>
</reference>
<evidence type="ECO:0000313" key="2">
    <source>
        <dbReference type="Proteomes" id="UP000515121"/>
    </source>
</evidence>
<proteinExistence type="predicted"/>
<dbReference type="Pfam" id="PF07727">
    <property type="entry name" value="RVT_2"/>
    <property type="match status" value="1"/>
</dbReference>
<dbReference type="RefSeq" id="XP_022733801.1">
    <property type="nucleotide sequence ID" value="XM_022878066.1"/>
</dbReference>
<organism evidence="2 3">
    <name type="scientific">Durio zibethinus</name>
    <name type="common">Durian</name>
    <dbReference type="NCBI Taxonomy" id="66656"/>
    <lineage>
        <taxon>Eukaryota</taxon>
        <taxon>Viridiplantae</taxon>
        <taxon>Streptophyta</taxon>
        <taxon>Embryophyta</taxon>
        <taxon>Tracheophyta</taxon>
        <taxon>Spermatophyta</taxon>
        <taxon>Magnoliopsida</taxon>
        <taxon>eudicotyledons</taxon>
        <taxon>Gunneridae</taxon>
        <taxon>Pentapetalae</taxon>
        <taxon>rosids</taxon>
        <taxon>malvids</taxon>
        <taxon>Malvales</taxon>
        <taxon>Malvaceae</taxon>
        <taxon>Helicteroideae</taxon>
        <taxon>Durio</taxon>
    </lineage>
</organism>
<sequence>MDCIKRIFMLSNQKVFTLQAIKIKSTSFTITSGDKGSLKQFKINMEKEFKMSDLAEVRYFLGMKIHQDDIETFISQRKYVLEILNIEKCKSMANEKLSKNNMASKVDASIYKSLIGSLLYLSTTKPDIMYSASLLSRFMQSPSQVHNGMAKRVLRYIRGIVDYAIW</sequence>
<gene>
    <name evidence="3" type="primary">LOC111287473</name>
</gene>
<evidence type="ECO:0000313" key="3">
    <source>
        <dbReference type="RefSeq" id="XP_022733801.1"/>
    </source>
</evidence>
<protein>
    <submittedName>
        <fullName evidence="3">Uncharacterized protein LOC111287473</fullName>
    </submittedName>
</protein>
<dbReference type="InterPro" id="IPR013103">
    <property type="entry name" value="RVT_2"/>
</dbReference>
<accession>A0A6P5Y1B9</accession>
<dbReference type="OrthoDB" id="1002252at2759"/>
<dbReference type="Proteomes" id="UP000515121">
    <property type="component" value="Unplaced"/>
</dbReference>